<keyword evidence="2" id="KW-0446">Lipid-binding</keyword>
<protein>
    <submittedName>
        <fullName evidence="4">DegV family protein</fullName>
    </submittedName>
</protein>
<dbReference type="PROSITE" id="PS51482">
    <property type="entry name" value="DEGV"/>
    <property type="match status" value="1"/>
</dbReference>
<dbReference type="Gene3D" id="2.20.28.50">
    <property type="entry name" value="degv family protein"/>
    <property type="match status" value="1"/>
</dbReference>
<name>A0A9D2IV63_9FIRM</name>
<gene>
    <name evidence="4" type="ORF">H9812_00620</name>
</gene>
<reference evidence="4" key="1">
    <citation type="journal article" date="2021" name="PeerJ">
        <title>Extensive microbial diversity within the chicken gut microbiome revealed by metagenomics and culture.</title>
        <authorList>
            <person name="Gilroy R."/>
            <person name="Ravi A."/>
            <person name="Getino M."/>
            <person name="Pursley I."/>
            <person name="Horton D.L."/>
            <person name="Alikhan N.F."/>
            <person name="Baker D."/>
            <person name="Gharbi K."/>
            <person name="Hall N."/>
            <person name="Watson M."/>
            <person name="Adriaenssens E.M."/>
            <person name="Foster-Nyarko E."/>
            <person name="Jarju S."/>
            <person name="Secka A."/>
            <person name="Antonio M."/>
            <person name="Oren A."/>
            <person name="Chaudhuri R.R."/>
            <person name="La Ragione R."/>
            <person name="Hildebrand F."/>
            <person name="Pallen M.J."/>
        </authorList>
    </citation>
    <scope>NUCLEOTIDE SEQUENCE</scope>
    <source>
        <strain evidence="4">CHK33-5263</strain>
    </source>
</reference>
<accession>A0A9D2IV63</accession>
<dbReference type="Proteomes" id="UP000824044">
    <property type="component" value="Unassembled WGS sequence"/>
</dbReference>
<comment type="caution">
    <text evidence="4">The sequence shown here is derived from an EMBL/GenBank/DDBJ whole genome shotgun (WGS) entry which is preliminary data.</text>
</comment>
<dbReference type="GO" id="GO:0008289">
    <property type="term" value="F:lipid binding"/>
    <property type="evidence" value="ECO:0007669"/>
    <property type="project" value="UniProtKB-KW"/>
</dbReference>
<organism evidence="4 5">
    <name type="scientific">Candidatus Gallimonas intestinigallinarum</name>
    <dbReference type="NCBI Taxonomy" id="2838604"/>
    <lineage>
        <taxon>Bacteria</taxon>
        <taxon>Bacillati</taxon>
        <taxon>Bacillota</taxon>
        <taxon>Clostridia</taxon>
        <taxon>Candidatus Gallimonas</taxon>
    </lineage>
</organism>
<dbReference type="PANTHER" id="PTHR33434">
    <property type="entry name" value="DEGV DOMAIN-CONTAINING PROTEIN DR_1986-RELATED"/>
    <property type="match status" value="1"/>
</dbReference>
<dbReference type="Pfam" id="PF02645">
    <property type="entry name" value="DegV"/>
    <property type="match status" value="1"/>
</dbReference>
<comment type="function">
    <text evidence="1">May bind long-chain fatty acids, such as palmitate, and may play a role in lipid transport or fatty acid metabolism.</text>
</comment>
<dbReference type="NCBIfam" id="TIGR00762">
    <property type="entry name" value="DegV"/>
    <property type="match status" value="1"/>
</dbReference>
<sequence>MARKFVLITDTGSDLPAEYYTQHDIDCIKLGFTLDGETYGEDGGEMDVKKFYELLRNGAMPKTFQITPAQALAHIEPFAKEGKDVLIVAFSSGLSGTYESYLAAAKEIKASYPNVDVRVVDSLCASLGQGLFVDYVVRKADTGATLEETVAYAEDLKWHICHYFTVDDLFHLKRGGRVSGTTAAIGSLLRIKPVLHVDDAGHLIAIGKTMGRRKSISALVDKMVELQTLDKDDPIFISHGDCREDVDYLIGLIKERFGERKIVVNMIGSVIGTHSGAGTVALFFRGKHR</sequence>
<dbReference type="PANTHER" id="PTHR33434:SF3">
    <property type="entry name" value="DEGV DOMAIN-CONTAINING PROTEIN YITS"/>
    <property type="match status" value="1"/>
</dbReference>
<dbReference type="Gene3D" id="3.30.1180.10">
    <property type="match status" value="1"/>
</dbReference>
<keyword evidence="3" id="KW-1133">Transmembrane helix</keyword>
<keyword evidence="3" id="KW-0812">Transmembrane</keyword>
<evidence type="ECO:0000313" key="5">
    <source>
        <dbReference type="Proteomes" id="UP000824044"/>
    </source>
</evidence>
<dbReference type="Gene3D" id="3.40.50.10440">
    <property type="entry name" value="Dihydroxyacetone kinase, domain 1"/>
    <property type="match status" value="1"/>
</dbReference>
<dbReference type="EMBL" id="DXBS01000014">
    <property type="protein sequence ID" value="HIZ23970.1"/>
    <property type="molecule type" value="Genomic_DNA"/>
</dbReference>
<dbReference type="InterPro" id="IPR003797">
    <property type="entry name" value="DegV"/>
</dbReference>
<dbReference type="InterPro" id="IPR050270">
    <property type="entry name" value="DegV_domain_contain"/>
</dbReference>
<reference evidence="4" key="2">
    <citation type="submission" date="2021-04" db="EMBL/GenBank/DDBJ databases">
        <authorList>
            <person name="Gilroy R."/>
        </authorList>
    </citation>
    <scope>NUCLEOTIDE SEQUENCE</scope>
    <source>
        <strain evidence="4">CHK33-5263</strain>
    </source>
</reference>
<evidence type="ECO:0000256" key="3">
    <source>
        <dbReference type="SAM" id="Phobius"/>
    </source>
</evidence>
<keyword evidence="3" id="KW-0472">Membrane</keyword>
<dbReference type="InterPro" id="IPR043168">
    <property type="entry name" value="DegV_C"/>
</dbReference>
<evidence type="ECO:0000313" key="4">
    <source>
        <dbReference type="EMBL" id="HIZ23970.1"/>
    </source>
</evidence>
<evidence type="ECO:0000256" key="2">
    <source>
        <dbReference type="ARBA" id="ARBA00023121"/>
    </source>
</evidence>
<feature type="transmembrane region" description="Helical" evidence="3">
    <location>
        <begin position="262"/>
        <end position="284"/>
    </location>
</feature>
<evidence type="ECO:0000256" key="1">
    <source>
        <dbReference type="ARBA" id="ARBA00003238"/>
    </source>
</evidence>
<proteinExistence type="predicted"/>
<dbReference type="AlphaFoldDB" id="A0A9D2IV63"/>
<dbReference type="SUPFAM" id="SSF82549">
    <property type="entry name" value="DAK1/DegV-like"/>
    <property type="match status" value="1"/>
</dbReference>